<dbReference type="InterPro" id="IPR030191">
    <property type="entry name" value="CodB"/>
</dbReference>
<accession>B0PGX8</accession>
<dbReference type="AlphaFoldDB" id="B0PGX8"/>
<dbReference type="HOGENOM" id="CLU_035711_1_1_9"/>
<feature type="transmembrane region" description="Helical" evidence="6">
    <location>
        <begin position="279"/>
        <end position="302"/>
    </location>
</feature>
<dbReference type="PANTHER" id="PTHR30569:SF0">
    <property type="entry name" value="CYTOSINE PERMEASE"/>
    <property type="match status" value="1"/>
</dbReference>
<reference evidence="7" key="1">
    <citation type="submission" date="2007-11" db="EMBL/GenBank/DDBJ databases">
        <authorList>
            <person name="Fulton L."/>
            <person name="Clifton S."/>
            <person name="Fulton B."/>
            <person name="Xu J."/>
            <person name="Minx P."/>
            <person name="Pepin K.H."/>
            <person name="Johnson M."/>
            <person name="Thiruvilangam P."/>
            <person name="Bhonagiri V."/>
            <person name="Nash W.E."/>
            <person name="Mardis E.R."/>
            <person name="Wilson R.K."/>
        </authorList>
    </citation>
    <scope>NUCLEOTIDE SEQUENCE [LARGE SCALE GENOMIC DNA]</scope>
    <source>
        <strain evidence="7">DSM 17241</strain>
    </source>
</reference>
<evidence type="ECO:0000256" key="2">
    <source>
        <dbReference type="ARBA" id="ARBA00008974"/>
    </source>
</evidence>
<dbReference type="GO" id="GO:0015209">
    <property type="term" value="F:cytosine transmembrane transporter activity"/>
    <property type="evidence" value="ECO:0007669"/>
    <property type="project" value="InterPro"/>
</dbReference>
<sequence length="429" mass="44576">MACKSGLKGRNIMSEQTKRKPQAEDSEYSLSAVPSAKKTQGLWAAMVVLVGFTFFTPSMTAGGNLGIGMNLTGFLSAMIIGNAFLGVYCGILGYIGQKTGLTLDLLAHRSFGDKGSLLPSALISFTQIGWFGVGVAMFAIPVSGLTGGKVPVWLLIVITGVIMTVTAYIGIKALAVLGSIAVPLIAILGVYSVSWGVGQVGGFTNVFAEHPENPLTLAAGIAIVVGSFISGGTATPNFTRFSKTAKIAVWATVIAFFVGNSIMMIFGAVGGAVTGVADIFDILILQGLAIPAAVTLGLNIWTTNNNALYTAGLGVSNIARVPMKPMVLVGGAVGTVTAVWLYNNFVGFLNLLSGMIPPVGAVVILHYFLHKEDYYSEGYKAAAVNIGGILAVIGGALVGIFVTWGIKPVNSLVVAAVIFLIWDMATRKK</sequence>
<keyword evidence="5 6" id="KW-0472">Membrane</keyword>
<proteinExistence type="inferred from homology"/>
<feature type="transmembrane region" description="Helical" evidence="6">
    <location>
        <begin position="74"/>
        <end position="96"/>
    </location>
</feature>
<protein>
    <submittedName>
        <fullName evidence="7">NCS1 nucleoside transporter family protein</fullName>
    </submittedName>
</protein>
<feature type="transmembrane region" description="Helical" evidence="6">
    <location>
        <begin position="247"/>
        <end position="273"/>
    </location>
</feature>
<evidence type="ECO:0000313" key="7">
    <source>
        <dbReference type="EMBL" id="EDS09226.1"/>
    </source>
</evidence>
<feature type="transmembrane region" description="Helical" evidence="6">
    <location>
        <begin position="215"/>
        <end position="235"/>
    </location>
</feature>
<evidence type="ECO:0000256" key="6">
    <source>
        <dbReference type="SAM" id="Phobius"/>
    </source>
</evidence>
<feature type="transmembrane region" description="Helical" evidence="6">
    <location>
        <begin position="42"/>
        <end position="62"/>
    </location>
</feature>
<evidence type="ECO:0000313" key="8">
    <source>
        <dbReference type="Proteomes" id="UP000003803"/>
    </source>
</evidence>
<feature type="transmembrane region" description="Helical" evidence="6">
    <location>
        <begin position="348"/>
        <end position="369"/>
    </location>
</feature>
<feature type="transmembrane region" description="Helical" evidence="6">
    <location>
        <begin position="117"/>
        <end position="140"/>
    </location>
</feature>
<evidence type="ECO:0000256" key="1">
    <source>
        <dbReference type="ARBA" id="ARBA00004141"/>
    </source>
</evidence>
<dbReference type="CDD" id="cd11484">
    <property type="entry name" value="SLC-NCS1sbd_CobB-like"/>
    <property type="match status" value="1"/>
</dbReference>
<dbReference type="NCBIfam" id="NF008241">
    <property type="entry name" value="PRK11017.1"/>
    <property type="match status" value="1"/>
</dbReference>
<dbReference type="eggNOG" id="COG1457">
    <property type="taxonomic scope" value="Bacteria"/>
</dbReference>
<dbReference type="STRING" id="169435.ERS852551_00786"/>
<evidence type="ECO:0000256" key="4">
    <source>
        <dbReference type="ARBA" id="ARBA00022989"/>
    </source>
</evidence>
<keyword evidence="4 6" id="KW-1133">Transmembrane helix</keyword>
<comment type="caution">
    <text evidence="7">The sequence shown here is derived from an EMBL/GenBank/DDBJ whole genome shotgun (WGS) entry which is preliminary data.</text>
</comment>
<dbReference type="Pfam" id="PF02133">
    <property type="entry name" value="Transp_cyt_pur"/>
    <property type="match status" value="1"/>
</dbReference>
<feature type="transmembrane region" description="Helical" evidence="6">
    <location>
        <begin position="381"/>
        <end position="402"/>
    </location>
</feature>
<evidence type="ECO:0000256" key="3">
    <source>
        <dbReference type="ARBA" id="ARBA00022692"/>
    </source>
</evidence>
<dbReference type="PANTHER" id="PTHR30569">
    <property type="entry name" value="CYTOSINE TRANSPORTER CODB"/>
    <property type="match status" value="1"/>
</dbReference>
<evidence type="ECO:0000256" key="5">
    <source>
        <dbReference type="ARBA" id="ARBA00023136"/>
    </source>
</evidence>
<feature type="transmembrane region" description="Helical" evidence="6">
    <location>
        <begin position="408"/>
        <end position="425"/>
    </location>
</feature>
<dbReference type="EMBL" id="ABGD02000030">
    <property type="protein sequence ID" value="EDS09226.1"/>
    <property type="molecule type" value="Genomic_DNA"/>
</dbReference>
<reference evidence="7" key="2">
    <citation type="submission" date="2013-09" db="EMBL/GenBank/DDBJ databases">
        <title>Draft genome sequence of Anaerotruncus colihominis(DSM 17241).</title>
        <authorList>
            <person name="Sudarsanam P."/>
            <person name="Ley R."/>
            <person name="Guruge J."/>
            <person name="Turnbaugh P.J."/>
            <person name="Mahowald M."/>
            <person name="Liep D."/>
            <person name="Gordon J."/>
        </authorList>
    </citation>
    <scope>NUCLEOTIDE SEQUENCE</scope>
    <source>
        <strain evidence="7">DSM 17241</strain>
    </source>
</reference>
<gene>
    <name evidence="7" type="primary">ncs1</name>
    <name evidence="7" type="ORF">ANACOL_03999</name>
</gene>
<dbReference type="Proteomes" id="UP000003803">
    <property type="component" value="Unassembled WGS sequence"/>
</dbReference>
<organism evidence="7 8">
    <name type="scientific">Anaerotruncus colihominis DSM 17241</name>
    <dbReference type="NCBI Taxonomy" id="445972"/>
    <lineage>
        <taxon>Bacteria</taxon>
        <taxon>Bacillati</taxon>
        <taxon>Bacillota</taxon>
        <taxon>Clostridia</taxon>
        <taxon>Eubacteriales</taxon>
        <taxon>Oscillospiraceae</taxon>
        <taxon>Anaerotruncus</taxon>
    </lineage>
</organism>
<dbReference type="GO" id="GO:0005886">
    <property type="term" value="C:plasma membrane"/>
    <property type="evidence" value="ECO:0007669"/>
    <property type="project" value="TreeGrafter"/>
</dbReference>
<feature type="transmembrane region" description="Helical" evidence="6">
    <location>
        <begin position="323"/>
        <end position="342"/>
    </location>
</feature>
<name>B0PGX8_9FIRM</name>
<feature type="transmembrane region" description="Helical" evidence="6">
    <location>
        <begin position="152"/>
        <end position="169"/>
    </location>
</feature>
<comment type="subcellular location">
    <subcellularLocation>
        <location evidence="1">Membrane</location>
        <topology evidence="1">Multi-pass membrane protein</topology>
    </subcellularLocation>
</comment>
<keyword evidence="3 6" id="KW-0812">Transmembrane</keyword>
<dbReference type="Gene3D" id="1.10.4160.10">
    <property type="entry name" value="Hydantoin permease"/>
    <property type="match status" value="1"/>
</dbReference>
<feature type="transmembrane region" description="Helical" evidence="6">
    <location>
        <begin position="176"/>
        <end position="195"/>
    </location>
</feature>
<dbReference type="InterPro" id="IPR001248">
    <property type="entry name" value="Pur-cyt_permease"/>
</dbReference>
<keyword evidence="8" id="KW-1185">Reference proteome</keyword>
<comment type="similarity">
    <text evidence="2">Belongs to the purine-cytosine permease (2.A.39) family.</text>
</comment>